<dbReference type="STRING" id="421531.IX38_18430"/>
<dbReference type="PANTHER" id="PTHR38591:SF1">
    <property type="entry name" value="BLL1000 PROTEIN"/>
    <property type="match status" value="1"/>
</dbReference>
<protein>
    <recommendedName>
        <fullName evidence="1">AttH domain-containing protein</fullName>
    </recommendedName>
</protein>
<dbReference type="Gene3D" id="2.40.370.10">
    <property type="entry name" value="AttH-like domain"/>
    <property type="match status" value="1"/>
</dbReference>
<dbReference type="Proteomes" id="UP000028703">
    <property type="component" value="Unassembled WGS sequence"/>
</dbReference>
<feature type="domain" description="AttH" evidence="1">
    <location>
        <begin position="29"/>
        <end position="216"/>
    </location>
</feature>
<name>A0A085Z3K3_9FLAO</name>
<dbReference type="InterPro" id="IPR023374">
    <property type="entry name" value="AttH-like_dom_sf"/>
</dbReference>
<dbReference type="InterPro" id="IPR010791">
    <property type="entry name" value="AttH_dom"/>
</dbReference>
<evidence type="ECO:0000313" key="2">
    <source>
        <dbReference type="EMBL" id="KFE99016.1"/>
    </source>
</evidence>
<dbReference type="RefSeq" id="WP_034707161.1">
    <property type="nucleotide sequence ID" value="NZ_JPRO01000020.1"/>
</dbReference>
<dbReference type="AlphaFoldDB" id="A0A085Z3K3"/>
<accession>A0A085Z3K3</accession>
<evidence type="ECO:0000259" key="1">
    <source>
        <dbReference type="Pfam" id="PF07143"/>
    </source>
</evidence>
<dbReference type="EMBL" id="JPRO01000020">
    <property type="protein sequence ID" value="KFE99016.1"/>
    <property type="molecule type" value="Genomic_DNA"/>
</dbReference>
<reference evidence="2 3" key="1">
    <citation type="submission" date="2014-07" db="EMBL/GenBank/DDBJ databases">
        <title>Genome of Chryseobacterium luteum DSM 18605.</title>
        <authorList>
            <person name="Stropko S.J."/>
            <person name="Pipes S.E."/>
            <person name="Newman J.D."/>
        </authorList>
    </citation>
    <scope>NUCLEOTIDE SEQUENCE [LARGE SCALE GENOMIC DNA]</scope>
    <source>
        <strain evidence="2 3">DSM 18605</strain>
    </source>
</reference>
<proteinExistence type="predicted"/>
<dbReference type="Pfam" id="PF07143">
    <property type="entry name" value="CrtC"/>
    <property type="match status" value="1"/>
</dbReference>
<comment type="caution">
    <text evidence="2">The sequence shown here is derived from an EMBL/GenBank/DDBJ whole genome shotgun (WGS) entry which is preliminary data.</text>
</comment>
<dbReference type="SUPFAM" id="SSF159245">
    <property type="entry name" value="AttH-like"/>
    <property type="match status" value="1"/>
</dbReference>
<dbReference type="OrthoDB" id="9770826at2"/>
<organism evidence="2 3">
    <name type="scientific">Chryseobacterium luteum</name>
    <dbReference type="NCBI Taxonomy" id="421531"/>
    <lineage>
        <taxon>Bacteria</taxon>
        <taxon>Pseudomonadati</taxon>
        <taxon>Bacteroidota</taxon>
        <taxon>Flavobacteriia</taxon>
        <taxon>Flavobacteriales</taxon>
        <taxon>Weeksellaceae</taxon>
        <taxon>Chryseobacterium group</taxon>
        <taxon>Chryseobacterium</taxon>
    </lineage>
</organism>
<keyword evidence="3" id="KW-1185">Reference proteome</keyword>
<gene>
    <name evidence="2" type="ORF">IX38_18430</name>
</gene>
<dbReference type="eggNOG" id="COG5621">
    <property type="taxonomic scope" value="Bacteria"/>
</dbReference>
<sequence>MSTNQENQENAIPAITLPADQFGHTGAPTEWWWHIGTLHSEDGRTFGFEINATGMQATKNAPYSYAFTQIEITDVENQHNYQNVTVFNPLPADWAEYDTTEQWFVKLGEDNSDGAVSMTAIDGNPLHMHVQATFTDNDPETSTKTDCQIDLNFFQQGSPLLVWGNGCNLVDPAGKSPITRNNYYYSLTHLQAAGTIRIGTEEIKVTGLTWMDHEYGAFPNGSTGKVIWLLQDIQLDNGLHLSNYTKFGVIPQENVPIPSNATLLVDGESIFVNTVTTPLGPTFVSKKGVTYFLRFKIEFEDYKHLSFMVESSYPDQVFRDPGADVYEGVATAQFLFDLTEKKQIVISQGTSWIEQNLG</sequence>
<dbReference type="PANTHER" id="PTHR38591">
    <property type="entry name" value="HYDROLASE"/>
    <property type="match status" value="1"/>
</dbReference>
<evidence type="ECO:0000313" key="3">
    <source>
        <dbReference type="Proteomes" id="UP000028703"/>
    </source>
</evidence>